<proteinExistence type="inferred from homology"/>
<evidence type="ECO:0000256" key="6">
    <source>
        <dbReference type="ARBA" id="ARBA00022925"/>
    </source>
</evidence>
<feature type="transmembrane region" description="Helical" evidence="10">
    <location>
        <begin position="138"/>
        <end position="158"/>
    </location>
</feature>
<evidence type="ECO:0000313" key="12">
    <source>
        <dbReference type="Proteomes" id="UP000250140"/>
    </source>
</evidence>
<evidence type="ECO:0000256" key="7">
    <source>
        <dbReference type="ARBA" id="ARBA00022989"/>
    </source>
</evidence>
<evidence type="ECO:0000256" key="4">
    <source>
        <dbReference type="ARBA" id="ARBA00022606"/>
    </source>
</evidence>
<dbReference type="FunFam" id="1.20.1070.10:FF:000160">
    <property type="entry name" value="Related to Opsin-1"/>
    <property type="match status" value="1"/>
</dbReference>
<dbReference type="PRINTS" id="PR00251">
    <property type="entry name" value="BACTRLOPSIN"/>
</dbReference>
<comment type="subcellular location">
    <subcellularLocation>
        <location evidence="1">Membrane</location>
        <topology evidence="1">Multi-pass membrane protein</topology>
    </subcellularLocation>
</comment>
<name>A0A8E2F8I7_9PEZI</name>
<feature type="transmembrane region" description="Helical" evidence="10">
    <location>
        <begin position="110"/>
        <end position="131"/>
    </location>
</feature>
<comment type="similarity">
    <text evidence="2">Belongs to the archaeal/bacterial/fungal opsin family.</text>
</comment>
<dbReference type="GO" id="GO:0005783">
    <property type="term" value="C:endoplasmic reticulum"/>
    <property type="evidence" value="ECO:0007669"/>
    <property type="project" value="TreeGrafter"/>
</dbReference>
<keyword evidence="12" id="KW-1185">Reference proteome</keyword>
<evidence type="ECO:0000256" key="2">
    <source>
        <dbReference type="ARBA" id="ARBA00008130"/>
    </source>
</evidence>
<feature type="transmembrane region" description="Helical" evidence="10">
    <location>
        <begin position="197"/>
        <end position="214"/>
    </location>
</feature>
<gene>
    <name evidence="11" type="ORF">AOQ84DRAFT_171978</name>
</gene>
<evidence type="ECO:0000256" key="3">
    <source>
        <dbReference type="ARBA" id="ARBA00022543"/>
    </source>
</evidence>
<dbReference type="PANTHER" id="PTHR28286">
    <property type="match status" value="1"/>
</dbReference>
<dbReference type="SMART" id="SM01021">
    <property type="entry name" value="Bac_rhodopsin"/>
    <property type="match status" value="1"/>
</dbReference>
<dbReference type="Pfam" id="PF01036">
    <property type="entry name" value="Bac_rhodopsin"/>
    <property type="match status" value="1"/>
</dbReference>
<dbReference type="Proteomes" id="UP000250140">
    <property type="component" value="Unassembled WGS sequence"/>
</dbReference>
<keyword evidence="7 10" id="KW-1133">Transmembrane helix</keyword>
<dbReference type="OrthoDB" id="536545at2759"/>
<dbReference type="CDD" id="cd15239">
    <property type="entry name" value="7tm_YRO2_fungal-like"/>
    <property type="match status" value="1"/>
</dbReference>
<keyword evidence="4" id="KW-0716">Sensory transduction</keyword>
<dbReference type="GO" id="GO:0007602">
    <property type="term" value="P:phototransduction"/>
    <property type="evidence" value="ECO:0007669"/>
    <property type="project" value="UniProtKB-KW"/>
</dbReference>
<dbReference type="SUPFAM" id="SSF81321">
    <property type="entry name" value="Family A G protein-coupled receptor-like"/>
    <property type="match status" value="1"/>
</dbReference>
<dbReference type="AlphaFoldDB" id="A0A8E2F8I7"/>
<protein>
    <submittedName>
        <fullName evidence="11">Family A G protein-coupled receptor-like protein</fullName>
    </submittedName>
</protein>
<feature type="transmembrane region" description="Helical" evidence="10">
    <location>
        <begin position="35"/>
        <end position="53"/>
    </location>
</feature>
<evidence type="ECO:0000256" key="8">
    <source>
        <dbReference type="ARBA" id="ARBA00022991"/>
    </source>
</evidence>
<keyword evidence="11" id="KW-0675">Receptor</keyword>
<keyword evidence="6" id="KW-0681">Retinal protein</keyword>
<keyword evidence="3" id="KW-0600">Photoreceptor protein</keyword>
<feature type="transmembrane region" description="Helical" evidence="10">
    <location>
        <begin position="164"/>
        <end position="185"/>
    </location>
</feature>
<sequence>MYLLERSNDAIKINNDLVSGAHADIHITTHGSDVYWAWCALMGFCTILFFLWGRTRSEGSRLFHNLAAFTTLIAAIAYFTMASNLGWTGITVEWHRTSHHVTGSTRQIFYVRYIEWFLTTPLILANLFFAAGMSWQSLVQLIIVSWILVVTRLVGALVSTTYKWGYFVFGIVTYIYIVYELLFSVRNHATSLGSDIRQAYFFPAALESLIWLIYPIAWGVCEGGNVIAPDSEAVFYGILDIVSIICIPSFLLFGLRDIDLARLGVRGPWAEIATEKTAHRNGTNGAGVVHSTEPANPV</sequence>
<dbReference type="EMBL" id="KV748961">
    <property type="protein sequence ID" value="OCL11908.1"/>
    <property type="molecule type" value="Genomic_DNA"/>
</dbReference>
<organism evidence="11 12">
    <name type="scientific">Glonium stellatum</name>
    <dbReference type="NCBI Taxonomy" id="574774"/>
    <lineage>
        <taxon>Eukaryota</taxon>
        <taxon>Fungi</taxon>
        <taxon>Dikarya</taxon>
        <taxon>Ascomycota</taxon>
        <taxon>Pezizomycotina</taxon>
        <taxon>Dothideomycetes</taxon>
        <taxon>Pleosporomycetidae</taxon>
        <taxon>Gloniales</taxon>
        <taxon>Gloniaceae</taxon>
        <taxon>Glonium</taxon>
    </lineage>
</organism>
<keyword evidence="8" id="KW-0157">Chromophore</keyword>
<dbReference type="GO" id="GO:0009881">
    <property type="term" value="F:photoreceptor activity"/>
    <property type="evidence" value="ECO:0007669"/>
    <property type="project" value="UniProtKB-KW"/>
</dbReference>
<accession>A0A8E2F8I7</accession>
<dbReference type="Gene3D" id="1.20.1070.10">
    <property type="entry name" value="Rhodopsin 7-helix transmembrane proteins"/>
    <property type="match status" value="1"/>
</dbReference>
<evidence type="ECO:0000256" key="1">
    <source>
        <dbReference type="ARBA" id="ARBA00004141"/>
    </source>
</evidence>
<reference evidence="11 12" key="1">
    <citation type="journal article" date="2016" name="Nat. Commun.">
        <title>Ectomycorrhizal ecology is imprinted in the genome of the dominant symbiotic fungus Cenococcum geophilum.</title>
        <authorList>
            <consortium name="DOE Joint Genome Institute"/>
            <person name="Peter M."/>
            <person name="Kohler A."/>
            <person name="Ohm R.A."/>
            <person name="Kuo A."/>
            <person name="Krutzmann J."/>
            <person name="Morin E."/>
            <person name="Arend M."/>
            <person name="Barry K.W."/>
            <person name="Binder M."/>
            <person name="Choi C."/>
            <person name="Clum A."/>
            <person name="Copeland A."/>
            <person name="Grisel N."/>
            <person name="Haridas S."/>
            <person name="Kipfer T."/>
            <person name="LaButti K."/>
            <person name="Lindquist E."/>
            <person name="Lipzen A."/>
            <person name="Maire R."/>
            <person name="Meier B."/>
            <person name="Mihaltcheva S."/>
            <person name="Molinier V."/>
            <person name="Murat C."/>
            <person name="Poggeler S."/>
            <person name="Quandt C.A."/>
            <person name="Sperisen C."/>
            <person name="Tritt A."/>
            <person name="Tisserant E."/>
            <person name="Crous P.W."/>
            <person name="Henrissat B."/>
            <person name="Nehls U."/>
            <person name="Egli S."/>
            <person name="Spatafora J.W."/>
            <person name="Grigoriev I.V."/>
            <person name="Martin F.M."/>
        </authorList>
    </citation>
    <scope>NUCLEOTIDE SEQUENCE [LARGE SCALE GENOMIC DNA]</scope>
    <source>
        <strain evidence="11 12">CBS 207.34</strain>
    </source>
</reference>
<dbReference type="PANTHER" id="PTHR28286:SF1">
    <property type="entry name" value="30 KDA HEAT SHOCK PROTEIN-RELATED"/>
    <property type="match status" value="1"/>
</dbReference>
<evidence type="ECO:0000256" key="5">
    <source>
        <dbReference type="ARBA" id="ARBA00022692"/>
    </source>
</evidence>
<evidence type="ECO:0000256" key="9">
    <source>
        <dbReference type="ARBA" id="ARBA00023136"/>
    </source>
</evidence>
<evidence type="ECO:0000256" key="10">
    <source>
        <dbReference type="SAM" id="Phobius"/>
    </source>
</evidence>
<keyword evidence="5 10" id="KW-0812">Transmembrane</keyword>
<dbReference type="InterPro" id="IPR001425">
    <property type="entry name" value="Arc/bac/fun_rhodopsins"/>
</dbReference>
<keyword evidence="9 10" id="KW-0472">Membrane</keyword>
<feature type="transmembrane region" description="Helical" evidence="10">
    <location>
        <begin position="234"/>
        <end position="255"/>
    </location>
</feature>
<dbReference type="GO" id="GO:0005886">
    <property type="term" value="C:plasma membrane"/>
    <property type="evidence" value="ECO:0007669"/>
    <property type="project" value="TreeGrafter"/>
</dbReference>
<dbReference type="InterPro" id="IPR043476">
    <property type="entry name" value="Yro2-like_7TM"/>
</dbReference>
<evidence type="ECO:0000313" key="11">
    <source>
        <dbReference type="EMBL" id="OCL11908.1"/>
    </source>
</evidence>
<feature type="transmembrane region" description="Helical" evidence="10">
    <location>
        <begin position="65"/>
        <end position="90"/>
    </location>
</feature>